<evidence type="ECO:0000313" key="4">
    <source>
        <dbReference type="EMBL" id="KAG9195048.1"/>
    </source>
</evidence>
<dbReference type="GO" id="GO:0006749">
    <property type="term" value="P:glutathione metabolic process"/>
    <property type="evidence" value="ECO:0007669"/>
    <property type="project" value="InterPro"/>
</dbReference>
<dbReference type="InterPro" id="IPR036866">
    <property type="entry name" value="RibonucZ/Hydroxyglut_hydro"/>
</dbReference>
<dbReference type="SMART" id="SM00849">
    <property type="entry name" value="Lactamase_B"/>
    <property type="match status" value="1"/>
</dbReference>
<dbReference type="Gene3D" id="3.60.15.10">
    <property type="entry name" value="Ribonuclease Z/Hydroxyacylglutathione hydrolase-like"/>
    <property type="match status" value="1"/>
</dbReference>
<dbReference type="InterPro" id="IPR051682">
    <property type="entry name" value="Mito_Persulfide_Diox"/>
</dbReference>
<dbReference type="EMBL" id="JAANER010000001">
    <property type="protein sequence ID" value="KAG9195048.1"/>
    <property type="molecule type" value="Genomic_DNA"/>
</dbReference>
<dbReference type="GO" id="GO:0070813">
    <property type="term" value="P:hydrogen sulfide metabolic process"/>
    <property type="evidence" value="ECO:0007669"/>
    <property type="project" value="TreeGrafter"/>
</dbReference>
<accession>A0AAD4IHQ9</accession>
<dbReference type="Pfam" id="PF00753">
    <property type="entry name" value="Lactamase_B"/>
    <property type="match status" value="1"/>
</dbReference>
<dbReference type="GO" id="GO:0050313">
    <property type="term" value="F:sulfur dioxygenase activity"/>
    <property type="evidence" value="ECO:0007669"/>
    <property type="project" value="InterPro"/>
</dbReference>
<evidence type="ECO:0000259" key="3">
    <source>
        <dbReference type="SMART" id="SM00849"/>
    </source>
</evidence>
<keyword evidence="5" id="KW-1185">Reference proteome</keyword>
<protein>
    <recommendedName>
        <fullName evidence="3">Metallo-beta-lactamase domain-containing protein</fullName>
    </recommendedName>
</protein>
<dbReference type="Proteomes" id="UP001199106">
    <property type="component" value="Unassembled WGS sequence"/>
</dbReference>
<sequence>METRTSAEDRLPLVTQATIAKEPLVHSLFEEKSGTWQYVVADPPTKKAVIIDPVLDYDANTQIISTKTADTLIATILEGGYHIEKILETHAHADHLTAASYIQKRLSSQQGLRPPICIGKRIREVQERFAAGYGIATVEYENAFDHLFEDDEVFEIGYLEVKVMHLPGHTPDHIGYRISDNVFCGDSIFHVDIGTARCDFPGGSAKNLFASAQKLLKLPEDIKIWTGHDYPTCPQRCEAVPWMTVRDHKEKNKHLANGVKEGDFLTLREERDASLAAPKLLHPSLQVNLRAGRLPQSTPEGQRSMHLPIKISSKA</sequence>
<gene>
    <name evidence="4" type="ORF">G6011_00168</name>
</gene>
<dbReference type="CDD" id="cd07724">
    <property type="entry name" value="POD-like_MBL-fold"/>
    <property type="match status" value="1"/>
</dbReference>
<dbReference type="InterPro" id="IPR044528">
    <property type="entry name" value="POD-like_MBL-fold"/>
</dbReference>
<dbReference type="SUPFAM" id="SSF56281">
    <property type="entry name" value="Metallo-hydrolase/oxidoreductase"/>
    <property type="match status" value="1"/>
</dbReference>
<dbReference type="InterPro" id="IPR001279">
    <property type="entry name" value="Metallo-B-lactamas"/>
</dbReference>
<dbReference type="GO" id="GO:0046872">
    <property type="term" value="F:metal ion binding"/>
    <property type="evidence" value="ECO:0007669"/>
    <property type="project" value="UniProtKB-KW"/>
</dbReference>
<proteinExistence type="predicted"/>
<feature type="region of interest" description="Disordered" evidence="2">
    <location>
        <begin position="293"/>
        <end position="315"/>
    </location>
</feature>
<evidence type="ECO:0000256" key="1">
    <source>
        <dbReference type="ARBA" id="ARBA00022723"/>
    </source>
</evidence>
<name>A0AAD4IHQ9_9PLEO</name>
<comment type="caution">
    <text evidence="4">The sequence shown here is derived from an EMBL/GenBank/DDBJ whole genome shotgun (WGS) entry which is preliminary data.</text>
</comment>
<feature type="domain" description="Metallo-beta-lactamase" evidence="3">
    <location>
        <begin position="34"/>
        <end position="228"/>
    </location>
</feature>
<dbReference type="PANTHER" id="PTHR43084">
    <property type="entry name" value="PERSULFIDE DIOXYGENASE ETHE1"/>
    <property type="match status" value="1"/>
</dbReference>
<reference evidence="4" key="1">
    <citation type="submission" date="2021-07" db="EMBL/GenBank/DDBJ databases">
        <title>Genome Resource of American Ginseng Black Spot Pathogen Alternaria panax.</title>
        <authorList>
            <person name="Qiu C."/>
            <person name="Wang W."/>
            <person name="Liu Z."/>
        </authorList>
    </citation>
    <scope>NUCLEOTIDE SEQUENCE</scope>
    <source>
        <strain evidence="4">BNCC115425</strain>
    </source>
</reference>
<dbReference type="AlphaFoldDB" id="A0AAD4IHQ9"/>
<keyword evidence="1" id="KW-0479">Metal-binding</keyword>
<dbReference type="PANTHER" id="PTHR43084:SF1">
    <property type="entry name" value="PERSULFIDE DIOXYGENASE ETHE1, MITOCHONDRIAL"/>
    <property type="match status" value="1"/>
</dbReference>
<dbReference type="FunFam" id="3.60.15.10:FF:000033">
    <property type="entry name" value="MBL fold metallo-hydrolase"/>
    <property type="match status" value="1"/>
</dbReference>
<evidence type="ECO:0000313" key="5">
    <source>
        <dbReference type="Proteomes" id="UP001199106"/>
    </source>
</evidence>
<evidence type="ECO:0000256" key="2">
    <source>
        <dbReference type="SAM" id="MobiDB-lite"/>
    </source>
</evidence>
<organism evidence="4 5">
    <name type="scientific">Alternaria panax</name>
    <dbReference type="NCBI Taxonomy" id="48097"/>
    <lineage>
        <taxon>Eukaryota</taxon>
        <taxon>Fungi</taxon>
        <taxon>Dikarya</taxon>
        <taxon>Ascomycota</taxon>
        <taxon>Pezizomycotina</taxon>
        <taxon>Dothideomycetes</taxon>
        <taxon>Pleosporomycetidae</taxon>
        <taxon>Pleosporales</taxon>
        <taxon>Pleosporineae</taxon>
        <taxon>Pleosporaceae</taxon>
        <taxon>Alternaria</taxon>
        <taxon>Alternaria sect. Panax</taxon>
    </lineage>
</organism>